<organism evidence="1 2">
    <name type="scientific">Dichomitus squalens</name>
    <dbReference type="NCBI Taxonomy" id="114155"/>
    <lineage>
        <taxon>Eukaryota</taxon>
        <taxon>Fungi</taxon>
        <taxon>Dikarya</taxon>
        <taxon>Basidiomycota</taxon>
        <taxon>Agaricomycotina</taxon>
        <taxon>Agaricomycetes</taxon>
        <taxon>Polyporales</taxon>
        <taxon>Polyporaceae</taxon>
        <taxon>Dichomitus</taxon>
    </lineage>
</organism>
<gene>
    <name evidence="1" type="ORF">BD310DRAFT_828379</name>
</gene>
<evidence type="ECO:0000313" key="1">
    <source>
        <dbReference type="EMBL" id="TBU54235.1"/>
    </source>
</evidence>
<dbReference type="Proteomes" id="UP000292082">
    <property type="component" value="Unassembled WGS sequence"/>
</dbReference>
<accession>A0A4Q9NRE2</accession>
<protein>
    <submittedName>
        <fullName evidence="1">Uncharacterized protein</fullName>
    </submittedName>
</protein>
<dbReference type="AlphaFoldDB" id="A0A4Q9NRE2"/>
<name>A0A4Q9NRE2_9APHY</name>
<reference evidence="1 2" key="1">
    <citation type="submission" date="2019-01" db="EMBL/GenBank/DDBJ databases">
        <title>Draft genome sequences of three monokaryotic isolates of the white-rot basidiomycete fungus Dichomitus squalens.</title>
        <authorList>
            <consortium name="DOE Joint Genome Institute"/>
            <person name="Lopez S.C."/>
            <person name="Andreopoulos B."/>
            <person name="Pangilinan J."/>
            <person name="Lipzen A."/>
            <person name="Riley R."/>
            <person name="Ahrendt S."/>
            <person name="Ng V."/>
            <person name="Barry K."/>
            <person name="Daum C."/>
            <person name="Grigoriev I.V."/>
            <person name="Hilden K.S."/>
            <person name="Makela M.R."/>
            <person name="de Vries R.P."/>
        </authorList>
    </citation>
    <scope>NUCLEOTIDE SEQUENCE [LARGE SCALE GENOMIC DNA]</scope>
    <source>
        <strain evidence="1 2">CBS 464.89</strain>
    </source>
</reference>
<proteinExistence type="predicted"/>
<dbReference type="EMBL" id="ML145193">
    <property type="protein sequence ID" value="TBU54235.1"/>
    <property type="molecule type" value="Genomic_DNA"/>
</dbReference>
<keyword evidence="2" id="KW-1185">Reference proteome</keyword>
<evidence type="ECO:0000313" key="2">
    <source>
        <dbReference type="Proteomes" id="UP000292082"/>
    </source>
</evidence>
<sequence>MKLTLARFLAICAVAGFAHGQTLDFFTVKSCSGAASEEFRDVGCNVCVDPPGDWEAVSITDIGSNQRWESHNENGCTAASLVGQGFGPACDIAGHTAIRSFFVAC</sequence>